<dbReference type="Proteomes" id="UP000605148">
    <property type="component" value="Unassembled WGS sequence"/>
</dbReference>
<reference evidence="1" key="2">
    <citation type="submission" date="2020-09" db="EMBL/GenBank/DDBJ databases">
        <authorList>
            <person name="Sun Q."/>
            <person name="Zhou Y."/>
        </authorList>
    </citation>
    <scope>NUCLEOTIDE SEQUENCE</scope>
    <source>
        <strain evidence="1">CGMCC 1.12426</strain>
    </source>
</reference>
<dbReference type="OrthoDB" id="7306769at2"/>
<dbReference type="AlphaFoldDB" id="A0A916TM01"/>
<evidence type="ECO:0000313" key="1">
    <source>
        <dbReference type="EMBL" id="GGB55114.1"/>
    </source>
</evidence>
<evidence type="ECO:0000313" key="2">
    <source>
        <dbReference type="Proteomes" id="UP000605148"/>
    </source>
</evidence>
<sequence length="350" mass="36301">MSKRTDPFLITAADPVAAPDAGADPWIKLLPSGTFSTRDGRGPFTAGDADQLQAIIARTKAHLGQTQMMVDYDHQAVFSAVEGVGGTAKAAGWISDFEARADGIYGQVAWTEAARTALAAREYRYLSPVFLTDRSGLVVRLVNVALVNLPAIDLAAIAARAHLTQKDSSMDELLEALGLAAGTGKAEAVAALRALQDTQTAIRAAAGLPEGSDGTALVAAVQAAFDRGAPDPTQFVPIDQVTALQQDLAALQASLAADKAEALVTAAISGGKLAPALKDWGLQLATADPQKFTAFTATAPVLTATQLGSKPRDAGDPDLSEADRQVMRQMGLSKEAFVAARAGSDQEVQP</sequence>
<evidence type="ECO:0008006" key="3">
    <source>
        <dbReference type="Google" id="ProtNLM"/>
    </source>
</evidence>
<reference evidence="1" key="1">
    <citation type="journal article" date="2014" name="Int. J. Syst. Evol. Microbiol.">
        <title>Complete genome sequence of Corynebacterium casei LMG S-19264T (=DSM 44701T), isolated from a smear-ripened cheese.</title>
        <authorList>
            <consortium name="US DOE Joint Genome Institute (JGI-PGF)"/>
            <person name="Walter F."/>
            <person name="Albersmeier A."/>
            <person name="Kalinowski J."/>
            <person name="Ruckert C."/>
        </authorList>
    </citation>
    <scope>NUCLEOTIDE SEQUENCE</scope>
    <source>
        <strain evidence="1">CGMCC 1.12426</strain>
    </source>
</reference>
<keyword evidence="2" id="KW-1185">Reference proteome</keyword>
<protein>
    <recommendedName>
        <fullName evidence="3">Phage I-like protein</fullName>
    </recommendedName>
</protein>
<dbReference type="PIRSF" id="PIRSF016624">
    <property type="entry name" value="Mu_prophg_I"/>
    <property type="match status" value="1"/>
</dbReference>
<gene>
    <name evidence="1" type="ORF">GCM10011316_29000</name>
</gene>
<dbReference type="EMBL" id="BMFA01000008">
    <property type="protein sequence ID" value="GGB55114.1"/>
    <property type="molecule type" value="Genomic_DNA"/>
</dbReference>
<name>A0A916TM01_9HYPH</name>
<dbReference type="RefSeq" id="WP_150497760.1">
    <property type="nucleotide sequence ID" value="NZ_BMFA01000008.1"/>
</dbReference>
<comment type="caution">
    <text evidence="1">The sequence shown here is derived from an EMBL/GenBank/DDBJ whole genome shotgun (WGS) entry which is preliminary data.</text>
</comment>
<dbReference type="InterPro" id="IPR012106">
    <property type="entry name" value="Phage_Mu_Gp1"/>
</dbReference>
<dbReference type="Pfam" id="PF10123">
    <property type="entry name" value="Mu-like_Pro"/>
    <property type="match status" value="1"/>
</dbReference>
<organism evidence="1 2">
    <name type="scientific">Roseibium aquae</name>
    <dbReference type="NCBI Taxonomy" id="1323746"/>
    <lineage>
        <taxon>Bacteria</taxon>
        <taxon>Pseudomonadati</taxon>
        <taxon>Pseudomonadota</taxon>
        <taxon>Alphaproteobacteria</taxon>
        <taxon>Hyphomicrobiales</taxon>
        <taxon>Stappiaceae</taxon>
        <taxon>Roseibium</taxon>
    </lineage>
</organism>
<proteinExistence type="predicted"/>
<accession>A0A916TM01</accession>